<evidence type="ECO:0000256" key="2">
    <source>
        <dbReference type="ARBA" id="ARBA00022475"/>
    </source>
</evidence>
<dbReference type="Pfam" id="PF02653">
    <property type="entry name" value="BPD_transp_2"/>
    <property type="match status" value="1"/>
</dbReference>
<evidence type="ECO:0000256" key="1">
    <source>
        <dbReference type="ARBA" id="ARBA00004651"/>
    </source>
</evidence>
<dbReference type="PANTHER" id="PTHR47089:SF1">
    <property type="entry name" value="GUANOSINE ABC TRANSPORTER PERMEASE PROTEIN NUPP"/>
    <property type="match status" value="1"/>
</dbReference>
<accession>A0A660L8X8</accession>
<organism evidence="7 8">
    <name type="scientific">Brockia lithotrophica</name>
    <dbReference type="NCBI Taxonomy" id="933949"/>
    <lineage>
        <taxon>Bacteria</taxon>
        <taxon>Bacillati</taxon>
        <taxon>Bacillota</taxon>
        <taxon>Bacilli</taxon>
        <taxon>Bacillales</taxon>
        <taxon>Bacillales Family X. Incertae Sedis</taxon>
        <taxon>Brockia</taxon>
    </lineage>
</organism>
<sequence>MVREFFVSLIALFLGLLVGAAVMLFGGYNPLEAYRALFWSVLTSPYQLGEMLRESTPLLLTGISVALAYRAGLFNIGAAGQMYLGGVAAAWVGIAWELPPVLHAGLAVTAAALAGALWGALAGYLKAWRGVHEVISTIMLNWTALYLGNGLIRAYLLDPNQRQRSRFVAASATLDSPTLASLFGQARLGYGFVLALLALVVYAVLLERHTLGFALRASGLSPGAARYAGIPPGRSIVLAMGLAGAFAGVAGATEVLGVFHYMGIAAALPNAGFDGIAVALLGGNTAPGILLAGLFFGLLNYGAGSMQFVAGVPLEAVRIVVAAVLLFVAVRYVFERWVGVRRSAE</sequence>
<comment type="caution">
    <text evidence="7">The sequence shown here is derived from an EMBL/GenBank/DDBJ whole genome shotgun (WGS) entry which is preliminary data.</text>
</comment>
<dbReference type="EMBL" id="RBIJ01000001">
    <property type="protein sequence ID" value="RKQ88373.1"/>
    <property type="molecule type" value="Genomic_DNA"/>
</dbReference>
<keyword evidence="5 6" id="KW-0472">Membrane</keyword>
<evidence type="ECO:0000256" key="4">
    <source>
        <dbReference type="ARBA" id="ARBA00022989"/>
    </source>
</evidence>
<evidence type="ECO:0000313" key="8">
    <source>
        <dbReference type="Proteomes" id="UP000267019"/>
    </source>
</evidence>
<feature type="transmembrane region" description="Helical" evidence="6">
    <location>
        <begin position="236"/>
        <end position="253"/>
    </location>
</feature>
<evidence type="ECO:0000256" key="5">
    <source>
        <dbReference type="ARBA" id="ARBA00023136"/>
    </source>
</evidence>
<reference evidence="7 8" key="1">
    <citation type="submission" date="2018-10" db="EMBL/GenBank/DDBJ databases">
        <title>Genomic Encyclopedia of Type Strains, Phase IV (KMG-IV): sequencing the most valuable type-strain genomes for metagenomic binning, comparative biology and taxonomic classification.</title>
        <authorList>
            <person name="Goeker M."/>
        </authorList>
    </citation>
    <scope>NUCLEOTIDE SEQUENCE [LARGE SCALE GENOMIC DNA]</scope>
    <source>
        <strain evidence="7 8">DSM 22653</strain>
    </source>
</reference>
<gene>
    <name evidence="7" type="ORF">C7438_0006</name>
</gene>
<evidence type="ECO:0000256" key="3">
    <source>
        <dbReference type="ARBA" id="ARBA00022692"/>
    </source>
</evidence>
<feature type="transmembrane region" description="Helical" evidence="6">
    <location>
        <begin position="102"/>
        <end position="125"/>
    </location>
</feature>
<protein>
    <submittedName>
        <fullName evidence="7">Nucleoside ABC transporter membrane protein</fullName>
    </submittedName>
</protein>
<feature type="transmembrane region" description="Helical" evidence="6">
    <location>
        <begin position="188"/>
        <end position="206"/>
    </location>
</feature>
<dbReference type="Proteomes" id="UP000267019">
    <property type="component" value="Unassembled WGS sequence"/>
</dbReference>
<keyword evidence="8" id="KW-1185">Reference proteome</keyword>
<feature type="transmembrane region" description="Helical" evidence="6">
    <location>
        <begin position="137"/>
        <end position="156"/>
    </location>
</feature>
<dbReference type="PANTHER" id="PTHR47089">
    <property type="entry name" value="ABC TRANSPORTER, PERMEASE PROTEIN"/>
    <property type="match status" value="1"/>
</dbReference>
<feature type="transmembrane region" description="Helical" evidence="6">
    <location>
        <begin position="7"/>
        <end position="31"/>
    </location>
</feature>
<dbReference type="CDD" id="cd06580">
    <property type="entry name" value="TM_PBP1_transp_TpRbsC_like"/>
    <property type="match status" value="1"/>
</dbReference>
<dbReference type="AlphaFoldDB" id="A0A660L8X8"/>
<keyword evidence="3 6" id="KW-0812">Transmembrane</keyword>
<dbReference type="GO" id="GO:0005886">
    <property type="term" value="C:plasma membrane"/>
    <property type="evidence" value="ECO:0007669"/>
    <property type="project" value="UniProtKB-SubCell"/>
</dbReference>
<feature type="transmembrane region" description="Helical" evidence="6">
    <location>
        <begin position="316"/>
        <end position="334"/>
    </location>
</feature>
<evidence type="ECO:0000313" key="7">
    <source>
        <dbReference type="EMBL" id="RKQ88373.1"/>
    </source>
</evidence>
<name>A0A660L8X8_9BACL</name>
<evidence type="ECO:0000256" key="6">
    <source>
        <dbReference type="SAM" id="Phobius"/>
    </source>
</evidence>
<comment type="subcellular location">
    <subcellularLocation>
        <location evidence="1">Cell membrane</location>
        <topology evidence="1">Multi-pass membrane protein</topology>
    </subcellularLocation>
</comment>
<proteinExistence type="predicted"/>
<dbReference type="GO" id="GO:0022857">
    <property type="term" value="F:transmembrane transporter activity"/>
    <property type="evidence" value="ECO:0007669"/>
    <property type="project" value="InterPro"/>
</dbReference>
<keyword evidence="2" id="KW-1003">Cell membrane</keyword>
<feature type="transmembrane region" description="Helical" evidence="6">
    <location>
        <begin position="76"/>
        <end position="96"/>
    </location>
</feature>
<dbReference type="InterPro" id="IPR001851">
    <property type="entry name" value="ABC_transp_permease"/>
</dbReference>
<keyword evidence="4 6" id="KW-1133">Transmembrane helix</keyword>